<dbReference type="InterPro" id="IPR033985">
    <property type="entry name" value="SusD-like_N"/>
</dbReference>
<protein>
    <submittedName>
        <fullName evidence="8">RagB/SusD family nutrient uptake outer membrane protein</fullName>
    </submittedName>
</protein>
<evidence type="ECO:0000256" key="2">
    <source>
        <dbReference type="ARBA" id="ARBA00006275"/>
    </source>
</evidence>
<dbReference type="Pfam" id="PF07980">
    <property type="entry name" value="SusD_RagB"/>
    <property type="match status" value="1"/>
</dbReference>
<dbReference type="Gene3D" id="1.25.40.900">
    <property type="match status" value="1"/>
</dbReference>
<dbReference type="Pfam" id="PF14322">
    <property type="entry name" value="SusD-like_3"/>
    <property type="match status" value="1"/>
</dbReference>
<evidence type="ECO:0000313" key="8">
    <source>
        <dbReference type="EMBL" id="WEK37104.1"/>
    </source>
</evidence>
<evidence type="ECO:0000256" key="4">
    <source>
        <dbReference type="ARBA" id="ARBA00023136"/>
    </source>
</evidence>
<keyword evidence="3" id="KW-0732">Signal</keyword>
<evidence type="ECO:0000256" key="3">
    <source>
        <dbReference type="ARBA" id="ARBA00022729"/>
    </source>
</evidence>
<reference evidence="8" key="1">
    <citation type="submission" date="2023-03" db="EMBL/GenBank/DDBJ databases">
        <title>Andean soil-derived lignocellulolytic bacterial consortium as a source of novel taxa and putative plastic-active enzymes.</title>
        <authorList>
            <person name="Diaz-Garcia L."/>
            <person name="Chuvochina M."/>
            <person name="Feuerriegel G."/>
            <person name="Bunk B."/>
            <person name="Sproer C."/>
            <person name="Streit W.R."/>
            <person name="Rodriguez L.M."/>
            <person name="Overmann J."/>
            <person name="Jimenez D.J."/>
        </authorList>
    </citation>
    <scope>NUCLEOTIDE SEQUENCE</scope>
    <source>
        <strain evidence="8">MAG 7</strain>
    </source>
</reference>
<gene>
    <name evidence="8" type="ORF">P0Y53_06285</name>
</gene>
<dbReference type="AlphaFoldDB" id="A0AAJ5WTI7"/>
<dbReference type="InterPro" id="IPR012944">
    <property type="entry name" value="SusD_RagB_dom"/>
</dbReference>
<evidence type="ECO:0000256" key="5">
    <source>
        <dbReference type="ARBA" id="ARBA00023237"/>
    </source>
</evidence>
<dbReference type="Gene3D" id="2.20.20.130">
    <property type="match status" value="1"/>
</dbReference>
<dbReference type="GO" id="GO:0009279">
    <property type="term" value="C:cell outer membrane"/>
    <property type="evidence" value="ECO:0007669"/>
    <property type="project" value="UniProtKB-SubCell"/>
</dbReference>
<evidence type="ECO:0000259" key="7">
    <source>
        <dbReference type="Pfam" id="PF14322"/>
    </source>
</evidence>
<evidence type="ECO:0000313" key="9">
    <source>
        <dbReference type="Proteomes" id="UP001220610"/>
    </source>
</evidence>
<comment type="similarity">
    <text evidence="2">Belongs to the SusD family.</text>
</comment>
<dbReference type="Proteomes" id="UP001220610">
    <property type="component" value="Chromosome"/>
</dbReference>
<evidence type="ECO:0000259" key="6">
    <source>
        <dbReference type="Pfam" id="PF07980"/>
    </source>
</evidence>
<name>A0AAJ5WTI7_9BACT</name>
<dbReference type="SUPFAM" id="SSF48452">
    <property type="entry name" value="TPR-like"/>
    <property type="match status" value="1"/>
</dbReference>
<sequence length="478" mass="53727">MKKEKIVGLLLLITLFAAPGCKKWLDVKPGTQVDPEQLFNNENGFMDAMYGAYTIMASKPVYGDQLTMSFLDVLAQRYNCQATPGHLFYQSSLYNYQDAIVKTKISQIWDTLYHSIANANNVLLHIDGRKDVFQPGNYELIKGEALGLRAFLHLDALRLFGSAYITNPGKPAIPYVTTVTGGVTPLTTVAGALDSVIKDLTTASALLSGYKNINPEYLDPENQLPNAWLNRRQNHFNYYAAEATLARAYLCKGDKPKALEHALNVINSGKFSFQTTPRINDFKDRTFIPEHIFALSKFDLAPQVAQYFQAIDVRNLGREYHLTNDYNPGGVIEQLYETGSGGVSDIRYALMWSVSGGLSFPNKYWQDAGSSRFRNLVPLIRLPEMYYIAAECADTETGLGYLNTVRERRGLAALPAIQDAAILQAEISKEYQKEFYAEGQLFYYYKRTNSPVIRFTDIPGSDRVYVLPLPDAELQQRQ</sequence>
<keyword evidence="4" id="KW-0472">Membrane</keyword>
<dbReference type="Gene3D" id="1.25.40.390">
    <property type="match status" value="1"/>
</dbReference>
<keyword evidence="5" id="KW-0998">Cell outer membrane</keyword>
<evidence type="ECO:0000256" key="1">
    <source>
        <dbReference type="ARBA" id="ARBA00004442"/>
    </source>
</evidence>
<proteinExistence type="inferred from homology"/>
<accession>A0AAJ5WTI7</accession>
<organism evidence="8 9">
    <name type="scientific">Candidatus Pseudobacter hemicellulosilyticus</name>
    <dbReference type="NCBI Taxonomy" id="3121375"/>
    <lineage>
        <taxon>Bacteria</taxon>
        <taxon>Pseudomonadati</taxon>
        <taxon>Bacteroidota</taxon>
        <taxon>Chitinophagia</taxon>
        <taxon>Chitinophagales</taxon>
        <taxon>Chitinophagaceae</taxon>
        <taxon>Pseudobacter</taxon>
    </lineage>
</organism>
<feature type="domain" description="RagB/SusD" evidence="6">
    <location>
        <begin position="362"/>
        <end position="447"/>
    </location>
</feature>
<feature type="domain" description="SusD-like N-terminal" evidence="7">
    <location>
        <begin position="23"/>
        <end position="250"/>
    </location>
</feature>
<comment type="subcellular location">
    <subcellularLocation>
        <location evidence="1">Cell outer membrane</location>
    </subcellularLocation>
</comment>
<dbReference type="EMBL" id="CP119311">
    <property type="protein sequence ID" value="WEK37104.1"/>
    <property type="molecule type" value="Genomic_DNA"/>
</dbReference>
<dbReference type="InterPro" id="IPR011990">
    <property type="entry name" value="TPR-like_helical_dom_sf"/>
</dbReference>